<evidence type="ECO:0000313" key="2">
    <source>
        <dbReference type="Proteomes" id="UP000321172"/>
    </source>
</evidence>
<sequence>MAALLACSDPAPGEGKVATSETIWCGLGGATELTQDCTLERGREEGRAAFVVRHPDGKFRRLVASPDGQNLLAADGADQSQSALKGDRWEVILGDDRYVVPVNADAPKP</sequence>
<evidence type="ECO:0000313" key="1">
    <source>
        <dbReference type="EMBL" id="QEA14704.1"/>
    </source>
</evidence>
<protein>
    <submittedName>
        <fullName evidence="1">Uncharacterized protein</fullName>
    </submittedName>
</protein>
<dbReference type="KEGG" id="ngf:FRF71_00375"/>
<dbReference type="Proteomes" id="UP000321172">
    <property type="component" value="Chromosome"/>
</dbReference>
<dbReference type="EMBL" id="CP042345">
    <property type="protein sequence ID" value="QEA14704.1"/>
    <property type="molecule type" value="Genomic_DNA"/>
</dbReference>
<dbReference type="AlphaFoldDB" id="A0A5B8S0N3"/>
<accession>A0A5B8S0N3</accession>
<gene>
    <name evidence="1" type="ORF">FRF71_00375</name>
</gene>
<dbReference type="OrthoDB" id="5402191at2"/>
<name>A0A5B8S0N3_9SPHN</name>
<organism evidence="1 2">
    <name type="scientific">Novosphingobium ginsenosidimutans</name>
    <dbReference type="NCBI Taxonomy" id="1176536"/>
    <lineage>
        <taxon>Bacteria</taxon>
        <taxon>Pseudomonadati</taxon>
        <taxon>Pseudomonadota</taxon>
        <taxon>Alphaproteobacteria</taxon>
        <taxon>Sphingomonadales</taxon>
        <taxon>Sphingomonadaceae</taxon>
        <taxon>Novosphingobium</taxon>
    </lineage>
</organism>
<keyword evidence="2" id="KW-1185">Reference proteome</keyword>
<reference evidence="1 2" key="1">
    <citation type="journal article" date="2013" name="J. Microbiol. Biotechnol.">
        <title>Novosphingobium ginsenosidimutans sp. nov., with the ability to convert ginsenoside.</title>
        <authorList>
            <person name="Kim J.K."/>
            <person name="He D."/>
            <person name="Liu Q.M."/>
            <person name="Park H.Y."/>
            <person name="Jung M.S."/>
            <person name="Yoon M.H."/>
            <person name="Kim S.C."/>
            <person name="Im W.T."/>
        </authorList>
    </citation>
    <scope>NUCLEOTIDE SEQUENCE [LARGE SCALE GENOMIC DNA]</scope>
    <source>
        <strain evidence="1 2">FW-6</strain>
    </source>
</reference>
<proteinExistence type="predicted"/>
<dbReference type="RefSeq" id="WP_147088685.1">
    <property type="nucleotide sequence ID" value="NZ_BAABJD010000002.1"/>
</dbReference>